<evidence type="ECO:0000313" key="7">
    <source>
        <dbReference type="Proteomes" id="UP000249169"/>
    </source>
</evidence>
<dbReference type="AlphaFoldDB" id="A0A328CB57"/>
<keyword evidence="2" id="KW-0808">Transferase</keyword>
<dbReference type="PANTHER" id="PTHR13693:SF3">
    <property type="entry name" value="LD36009P"/>
    <property type="match status" value="1"/>
</dbReference>
<evidence type="ECO:0000256" key="1">
    <source>
        <dbReference type="ARBA" id="ARBA00001933"/>
    </source>
</evidence>
<gene>
    <name evidence="6" type="ORF">DL240_11415</name>
</gene>
<dbReference type="Gene3D" id="3.90.1150.10">
    <property type="entry name" value="Aspartate Aminotransferase, domain 1"/>
    <property type="match status" value="1"/>
</dbReference>
<organism evidence="6 7">
    <name type="scientific">Lujinxingia litoralis</name>
    <dbReference type="NCBI Taxonomy" id="2211119"/>
    <lineage>
        <taxon>Bacteria</taxon>
        <taxon>Deltaproteobacteria</taxon>
        <taxon>Bradymonadales</taxon>
        <taxon>Lujinxingiaceae</taxon>
        <taxon>Lujinxingia</taxon>
    </lineage>
</organism>
<comment type="caution">
    <text evidence="6">The sequence shown here is derived from an EMBL/GenBank/DDBJ whole genome shotgun (WGS) entry which is preliminary data.</text>
</comment>
<accession>A0A328CB57</accession>
<dbReference type="Proteomes" id="UP000249169">
    <property type="component" value="Unassembled WGS sequence"/>
</dbReference>
<dbReference type="GO" id="GO:0030170">
    <property type="term" value="F:pyridoxal phosphate binding"/>
    <property type="evidence" value="ECO:0007669"/>
    <property type="project" value="InterPro"/>
</dbReference>
<dbReference type="GO" id="GO:0016740">
    <property type="term" value="F:transferase activity"/>
    <property type="evidence" value="ECO:0007669"/>
    <property type="project" value="UniProtKB-KW"/>
</dbReference>
<evidence type="ECO:0000313" key="6">
    <source>
        <dbReference type="EMBL" id="RAL22447.1"/>
    </source>
</evidence>
<dbReference type="InterPro" id="IPR050087">
    <property type="entry name" value="AON_synthase_class-II"/>
</dbReference>
<dbReference type="PROSITE" id="PS00599">
    <property type="entry name" value="AA_TRANSFER_CLASS_2"/>
    <property type="match status" value="1"/>
</dbReference>
<dbReference type="InterPro" id="IPR004839">
    <property type="entry name" value="Aminotransferase_I/II_large"/>
</dbReference>
<keyword evidence="7" id="KW-1185">Reference proteome</keyword>
<dbReference type="Pfam" id="PF00155">
    <property type="entry name" value="Aminotran_1_2"/>
    <property type="match status" value="1"/>
</dbReference>
<feature type="domain" description="Aminotransferase class I/classII large" evidence="5">
    <location>
        <begin position="69"/>
        <end position="408"/>
    </location>
</feature>
<dbReference type="OrthoDB" id="9807157at2"/>
<dbReference type="RefSeq" id="WP_111730019.1">
    <property type="nucleotide sequence ID" value="NZ_QHKO01000004.1"/>
</dbReference>
<dbReference type="Gene3D" id="3.40.640.10">
    <property type="entry name" value="Type I PLP-dependent aspartate aminotransferase-like (Major domain)"/>
    <property type="match status" value="1"/>
</dbReference>
<sequence>MKPEDILKFSLADFTYNDSEAVLSPPGDFDTWIQDPRVGLAMSFFEQPLHKSPRPRTELSGGHLGERRPVINLTSYNYLGLSTHPEVVQAAAQALMHYGVGASGAAMLSGTFDQHVKLSEELAAFKGQDACMLFSSGYGGNLGAIQGLMQKGDVLVIDSKCHRSVVDGATLSGAKMVSFAHNDAASLDETLSRYQGKRRLVVVEGVYSMDGDTADLPALLDVCDAHDVPLYLDEAHSSLVYGESGRGLGEHFGVEDRIGVHFGTLSKAFGGVGGFVCGEESIIRYLKCYAASFQFSCALPPAIVAAMRKSLEVATRDNTLREKLWANVRHFRSNLGAMGLDLGESTSQVIPIIVGSSGQQLIELAMAAQERGLYLQPIDFPAVESHSRRFRISVSAQLTAEDIDEASNIIEDVIAKPLGLVGAA</sequence>
<proteinExistence type="inferred from homology"/>
<evidence type="ECO:0000256" key="4">
    <source>
        <dbReference type="RuleBase" id="RU003693"/>
    </source>
</evidence>
<dbReference type="InterPro" id="IPR015422">
    <property type="entry name" value="PyrdxlP-dep_Trfase_small"/>
</dbReference>
<evidence type="ECO:0000256" key="2">
    <source>
        <dbReference type="ARBA" id="ARBA00022679"/>
    </source>
</evidence>
<name>A0A328CB57_9DELT</name>
<protein>
    <recommendedName>
        <fullName evidence="5">Aminotransferase class I/classII large domain-containing protein</fullName>
    </recommendedName>
</protein>
<dbReference type="InterPro" id="IPR015424">
    <property type="entry name" value="PyrdxlP-dep_Trfase"/>
</dbReference>
<dbReference type="SUPFAM" id="SSF53383">
    <property type="entry name" value="PLP-dependent transferases"/>
    <property type="match status" value="1"/>
</dbReference>
<evidence type="ECO:0000259" key="5">
    <source>
        <dbReference type="Pfam" id="PF00155"/>
    </source>
</evidence>
<dbReference type="InterPro" id="IPR001917">
    <property type="entry name" value="Aminotrans_II_pyridoxalP_BS"/>
</dbReference>
<comment type="cofactor">
    <cofactor evidence="1 4">
        <name>pyridoxal 5'-phosphate</name>
        <dbReference type="ChEBI" id="CHEBI:597326"/>
    </cofactor>
</comment>
<dbReference type="PANTHER" id="PTHR13693">
    <property type="entry name" value="CLASS II AMINOTRANSFERASE/8-AMINO-7-OXONONANOATE SYNTHASE"/>
    <property type="match status" value="1"/>
</dbReference>
<comment type="similarity">
    <text evidence="4">Belongs to the class-II pyridoxal-phosphate-dependent aminotransferase family.</text>
</comment>
<keyword evidence="3 4" id="KW-0663">Pyridoxal phosphate</keyword>
<evidence type="ECO:0000256" key="3">
    <source>
        <dbReference type="ARBA" id="ARBA00022898"/>
    </source>
</evidence>
<dbReference type="InterPro" id="IPR015421">
    <property type="entry name" value="PyrdxlP-dep_Trfase_major"/>
</dbReference>
<reference evidence="6 7" key="1">
    <citation type="submission" date="2018-05" db="EMBL/GenBank/DDBJ databases">
        <title>Lujinxingia marina gen. nov. sp. nov., a new facultative anaerobic member of the class Deltaproteobacteria, and proposal of Lujinxingaceae fam. nov.</title>
        <authorList>
            <person name="Li C.-M."/>
        </authorList>
    </citation>
    <scope>NUCLEOTIDE SEQUENCE [LARGE SCALE GENOMIC DNA]</scope>
    <source>
        <strain evidence="6 7">B210</strain>
    </source>
</reference>
<dbReference type="EMBL" id="QHKO01000004">
    <property type="protein sequence ID" value="RAL22447.1"/>
    <property type="molecule type" value="Genomic_DNA"/>
</dbReference>